<dbReference type="InterPro" id="IPR017439">
    <property type="entry name" value="Amidohydrolase"/>
</dbReference>
<feature type="domain" description="Peptidase M20 dimerisation" evidence="2">
    <location>
        <begin position="210"/>
        <end position="305"/>
    </location>
</feature>
<comment type="caution">
    <text evidence="3">The sequence shown here is derived from an EMBL/GenBank/DDBJ whole genome shotgun (WGS) entry which is preliminary data.</text>
</comment>
<dbReference type="InterPro" id="IPR002933">
    <property type="entry name" value="Peptidase_M20"/>
</dbReference>
<organism evidence="3 4">
    <name type="scientific">Actinocorallia libanotica</name>
    <dbReference type="NCBI Taxonomy" id="46162"/>
    <lineage>
        <taxon>Bacteria</taxon>
        <taxon>Bacillati</taxon>
        <taxon>Actinomycetota</taxon>
        <taxon>Actinomycetes</taxon>
        <taxon>Streptosporangiales</taxon>
        <taxon>Thermomonosporaceae</taxon>
        <taxon>Actinocorallia</taxon>
    </lineage>
</organism>
<dbReference type="SUPFAM" id="SSF55031">
    <property type="entry name" value="Bacterial exopeptidase dimerisation domain"/>
    <property type="match status" value="1"/>
</dbReference>
<evidence type="ECO:0000256" key="1">
    <source>
        <dbReference type="SAM" id="MobiDB-lite"/>
    </source>
</evidence>
<dbReference type="Gene3D" id="3.40.630.10">
    <property type="entry name" value="Zn peptidases"/>
    <property type="match status" value="1"/>
</dbReference>
<dbReference type="PANTHER" id="PTHR11014">
    <property type="entry name" value="PEPTIDASE M20 FAMILY MEMBER"/>
    <property type="match status" value="1"/>
</dbReference>
<keyword evidence="4" id="KW-1185">Reference proteome</keyword>
<dbReference type="Proteomes" id="UP001500665">
    <property type="component" value="Unassembled WGS sequence"/>
</dbReference>
<dbReference type="PANTHER" id="PTHR11014:SF63">
    <property type="entry name" value="METALLOPEPTIDASE, PUTATIVE (AFU_ORTHOLOGUE AFUA_6G09600)-RELATED"/>
    <property type="match status" value="1"/>
</dbReference>
<dbReference type="PIRSF" id="PIRSF005962">
    <property type="entry name" value="Pept_M20D_amidohydro"/>
    <property type="match status" value="1"/>
</dbReference>
<gene>
    <name evidence="3" type="ORF">GCM10009550_49050</name>
</gene>
<evidence type="ECO:0000313" key="4">
    <source>
        <dbReference type="Proteomes" id="UP001500665"/>
    </source>
</evidence>
<dbReference type="Pfam" id="PF01546">
    <property type="entry name" value="Peptidase_M20"/>
    <property type="match status" value="1"/>
</dbReference>
<dbReference type="Pfam" id="PF07687">
    <property type="entry name" value="M20_dimer"/>
    <property type="match status" value="1"/>
</dbReference>
<dbReference type="SUPFAM" id="SSF53187">
    <property type="entry name" value="Zn-dependent exopeptidases"/>
    <property type="match status" value="1"/>
</dbReference>
<feature type="region of interest" description="Disordered" evidence="1">
    <location>
        <begin position="1"/>
        <end position="22"/>
    </location>
</feature>
<reference evidence="3 4" key="1">
    <citation type="journal article" date="2019" name="Int. J. Syst. Evol. Microbiol.">
        <title>The Global Catalogue of Microorganisms (GCM) 10K type strain sequencing project: providing services to taxonomists for standard genome sequencing and annotation.</title>
        <authorList>
            <consortium name="The Broad Institute Genomics Platform"/>
            <consortium name="The Broad Institute Genome Sequencing Center for Infectious Disease"/>
            <person name="Wu L."/>
            <person name="Ma J."/>
        </authorList>
    </citation>
    <scope>NUCLEOTIDE SEQUENCE [LARGE SCALE GENOMIC DNA]</scope>
    <source>
        <strain evidence="3 4">JCM 10696</strain>
    </source>
</reference>
<dbReference type="NCBIfam" id="TIGR01891">
    <property type="entry name" value="amidohydrolases"/>
    <property type="match status" value="1"/>
</dbReference>
<name>A0ABN1RL84_9ACTN</name>
<accession>A0ABN1RL84</accession>
<sequence length="426" mass="45186">MTQTHPGVMPSLEPAADEDPDLGTQLASFLDRHNEELVAFRRDLHMHPELGFTEFRTTARLVERLKEAGLQPRVLPKGTGVICDIGPENGPTVALRADIDALPLPDEKEVAYASTIPGLSHACGHDVHTAVVLGAGLFLARQAALGLLPGRVRLLFQPAEENPGGALDILAAGGLVGVSRIFGLHCEPKFEVGQLGVRTGPITAACDKVYVKVNGPGGHTARPHLTADLVYALAKIVTELPAALSRRVDPRSSLSLVWGRMNAGSVANAIPDQGLAEGTVRCLDDEAWHRAPELMRALLHSVAGAYDVEASLEYVRGVPPTVNDQVSVQMFKDAGNLVLAPDRVVTAPQSLGGDDFGYYLESIPGAYGRLGVRTPGGREYDLHRGDFDVDESCIPVGVKILAATVLTALCELPEAGLATDLEGSRA</sequence>
<dbReference type="Gene3D" id="3.30.70.360">
    <property type="match status" value="1"/>
</dbReference>
<evidence type="ECO:0000313" key="3">
    <source>
        <dbReference type="EMBL" id="GAA0959354.1"/>
    </source>
</evidence>
<dbReference type="InterPro" id="IPR036264">
    <property type="entry name" value="Bact_exopeptidase_dim_dom"/>
</dbReference>
<dbReference type="InterPro" id="IPR011650">
    <property type="entry name" value="Peptidase_M20_dimer"/>
</dbReference>
<protein>
    <submittedName>
        <fullName evidence="3">M20 family metallopeptidase</fullName>
    </submittedName>
</protein>
<evidence type="ECO:0000259" key="2">
    <source>
        <dbReference type="Pfam" id="PF07687"/>
    </source>
</evidence>
<dbReference type="RefSeq" id="WP_344243284.1">
    <property type="nucleotide sequence ID" value="NZ_BAAAHH010000022.1"/>
</dbReference>
<dbReference type="EMBL" id="BAAAHH010000022">
    <property type="protein sequence ID" value="GAA0959354.1"/>
    <property type="molecule type" value="Genomic_DNA"/>
</dbReference>
<proteinExistence type="predicted"/>